<dbReference type="Pfam" id="PF04264">
    <property type="entry name" value="YceI"/>
    <property type="match status" value="1"/>
</dbReference>
<dbReference type="SUPFAM" id="SSF101874">
    <property type="entry name" value="YceI-like"/>
    <property type="match status" value="1"/>
</dbReference>
<proteinExistence type="inferred from homology"/>
<feature type="domain" description="Lipid/polyisoprenoid-binding YceI-like" evidence="2">
    <location>
        <begin position="21"/>
        <end position="188"/>
    </location>
</feature>
<dbReference type="PANTHER" id="PTHR34406:SF1">
    <property type="entry name" value="PROTEIN YCEI"/>
    <property type="match status" value="1"/>
</dbReference>
<evidence type="ECO:0000313" key="4">
    <source>
        <dbReference type="Proteomes" id="UP001500063"/>
    </source>
</evidence>
<sequence>MSSSASPTRQVNGVQLPSAGTWKVDPGHAEVGFVGRHFMLTKVRGRFTGVEASVEIGERPEESRVTAVIDMASVDSGDKTRDDHLRSGDFFDVEKHPKASFASTSVTWQGSKGKMTGDLTIKGVTRPVTLDVDYLGYARDPWNNDRAVFSAHGKVNREDWGLTWNMALETGGILVSKEIELTLEIETIREG</sequence>
<comment type="similarity">
    <text evidence="1">Belongs to the UPF0312 family.</text>
</comment>
<keyword evidence="4" id="KW-1185">Reference proteome</keyword>
<evidence type="ECO:0000313" key="3">
    <source>
        <dbReference type="EMBL" id="GAA0366577.1"/>
    </source>
</evidence>
<evidence type="ECO:0000256" key="1">
    <source>
        <dbReference type="ARBA" id="ARBA00008812"/>
    </source>
</evidence>
<protein>
    <submittedName>
        <fullName evidence="3">YceI family protein</fullName>
    </submittedName>
</protein>
<dbReference type="Proteomes" id="UP001500063">
    <property type="component" value="Unassembled WGS sequence"/>
</dbReference>
<organism evidence="3 4">
    <name type="scientific">Streptomyces blastmyceticus</name>
    <dbReference type="NCBI Taxonomy" id="68180"/>
    <lineage>
        <taxon>Bacteria</taxon>
        <taxon>Bacillati</taxon>
        <taxon>Actinomycetota</taxon>
        <taxon>Actinomycetes</taxon>
        <taxon>Kitasatosporales</taxon>
        <taxon>Streptomycetaceae</taxon>
        <taxon>Streptomyces</taxon>
    </lineage>
</organism>
<dbReference type="EMBL" id="BAAABW010000026">
    <property type="protein sequence ID" value="GAA0366577.1"/>
    <property type="molecule type" value="Genomic_DNA"/>
</dbReference>
<dbReference type="InterPro" id="IPR007372">
    <property type="entry name" value="Lipid/polyisoprenoid-bd_YceI"/>
</dbReference>
<dbReference type="SMART" id="SM00867">
    <property type="entry name" value="YceI"/>
    <property type="match status" value="1"/>
</dbReference>
<dbReference type="Gene3D" id="2.40.128.110">
    <property type="entry name" value="Lipid/polyisoprenoid-binding, YceI-like"/>
    <property type="match status" value="1"/>
</dbReference>
<comment type="caution">
    <text evidence="3">The sequence shown here is derived from an EMBL/GenBank/DDBJ whole genome shotgun (WGS) entry which is preliminary data.</text>
</comment>
<name>A0ABP3HCV4_9ACTN</name>
<gene>
    <name evidence="3" type="ORF">GCM10010319_50620</name>
</gene>
<evidence type="ECO:0000259" key="2">
    <source>
        <dbReference type="SMART" id="SM00867"/>
    </source>
</evidence>
<reference evidence="4" key="1">
    <citation type="journal article" date="2019" name="Int. J. Syst. Evol. Microbiol.">
        <title>The Global Catalogue of Microorganisms (GCM) 10K type strain sequencing project: providing services to taxonomists for standard genome sequencing and annotation.</title>
        <authorList>
            <consortium name="The Broad Institute Genomics Platform"/>
            <consortium name="The Broad Institute Genome Sequencing Center for Infectious Disease"/>
            <person name="Wu L."/>
            <person name="Ma J."/>
        </authorList>
    </citation>
    <scope>NUCLEOTIDE SEQUENCE [LARGE SCALE GENOMIC DNA]</scope>
    <source>
        <strain evidence="4">JCM 4565</strain>
    </source>
</reference>
<dbReference type="PANTHER" id="PTHR34406">
    <property type="entry name" value="PROTEIN YCEI"/>
    <property type="match status" value="1"/>
</dbReference>
<accession>A0ABP3HCV4</accession>
<dbReference type="InterPro" id="IPR036761">
    <property type="entry name" value="TTHA0802/YceI-like_sf"/>
</dbReference>
<dbReference type="RefSeq" id="WP_301891208.1">
    <property type="nucleotide sequence ID" value="NZ_BAAABW010000026.1"/>
</dbReference>